<protein>
    <submittedName>
        <fullName evidence="3">C2H2-type domain-containing protein</fullName>
    </submittedName>
</protein>
<proteinExistence type="predicted"/>
<evidence type="ECO:0000313" key="3">
    <source>
        <dbReference type="WBParaSite" id="SVE_1675900.1"/>
    </source>
</evidence>
<sequence>VKQALSKTPPSCEENSLSNTGNYRCNICSISYGGPSALDAHLNSLSHQLQLNRLPEMVSNGEICPDVPLYTTPESNDDNNCKSIGQTLLNEK</sequence>
<dbReference type="STRING" id="75913.A0A0K0FWG9"/>
<keyword evidence="2" id="KW-1185">Reference proteome</keyword>
<dbReference type="Proteomes" id="UP000035680">
    <property type="component" value="Unassembled WGS sequence"/>
</dbReference>
<dbReference type="InterPro" id="IPR013087">
    <property type="entry name" value="Znf_C2H2_type"/>
</dbReference>
<name>A0A0K0FWG9_STRVS</name>
<dbReference type="SMART" id="SM00451">
    <property type="entry name" value="ZnF_U1"/>
    <property type="match status" value="1"/>
</dbReference>
<dbReference type="GO" id="GO:0008270">
    <property type="term" value="F:zinc ion binding"/>
    <property type="evidence" value="ECO:0007669"/>
    <property type="project" value="InterPro"/>
</dbReference>
<evidence type="ECO:0000259" key="1">
    <source>
        <dbReference type="PROSITE" id="PS00028"/>
    </source>
</evidence>
<dbReference type="Gene3D" id="3.30.160.60">
    <property type="entry name" value="Classic Zinc Finger"/>
    <property type="match status" value="1"/>
</dbReference>
<dbReference type="GO" id="GO:0003676">
    <property type="term" value="F:nucleic acid binding"/>
    <property type="evidence" value="ECO:0007669"/>
    <property type="project" value="InterPro"/>
</dbReference>
<accession>A0A0K0FWG9</accession>
<reference evidence="2" key="1">
    <citation type="submission" date="2014-07" db="EMBL/GenBank/DDBJ databases">
        <authorList>
            <person name="Martin A.A"/>
            <person name="De Silva N."/>
        </authorList>
    </citation>
    <scope>NUCLEOTIDE SEQUENCE</scope>
</reference>
<evidence type="ECO:0000313" key="2">
    <source>
        <dbReference type="Proteomes" id="UP000035680"/>
    </source>
</evidence>
<organism evidence="2 3">
    <name type="scientific">Strongyloides venezuelensis</name>
    <name type="common">Threadworm</name>
    <dbReference type="NCBI Taxonomy" id="75913"/>
    <lineage>
        <taxon>Eukaryota</taxon>
        <taxon>Metazoa</taxon>
        <taxon>Ecdysozoa</taxon>
        <taxon>Nematoda</taxon>
        <taxon>Chromadorea</taxon>
        <taxon>Rhabditida</taxon>
        <taxon>Tylenchina</taxon>
        <taxon>Panagrolaimomorpha</taxon>
        <taxon>Strongyloidoidea</taxon>
        <taxon>Strongyloididae</taxon>
        <taxon>Strongyloides</taxon>
    </lineage>
</organism>
<dbReference type="InterPro" id="IPR003604">
    <property type="entry name" value="Matrin/U1-like-C_Znf_C2H2"/>
</dbReference>
<reference evidence="3" key="2">
    <citation type="submission" date="2015-08" db="UniProtKB">
        <authorList>
            <consortium name="WormBaseParasite"/>
        </authorList>
    </citation>
    <scope>IDENTIFICATION</scope>
</reference>
<feature type="domain" description="C2H2-type" evidence="1">
    <location>
        <begin position="25"/>
        <end position="47"/>
    </location>
</feature>
<dbReference type="AlphaFoldDB" id="A0A0K0FWG9"/>
<dbReference type="SUPFAM" id="SSF57667">
    <property type="entry name" value="beta-beta-alpha zinc fingers"/>
    <property type="match status" value="1"/>
</dbReference>
<dbReference type="WBParaSite" id="SVE_1675900.1">
    <property type="protein sequence ID" value="SVE_1675900.1"/>
    <property type="gene ID" value="SVE_1675900"/>
</dbReference>
<dbReference type="PROSITE" id="PS00028">
    <property type="entry name" value="ZINC_FINGER_C2H2_1"/>
    <property type="match status" value="1"/>
</dbReference>
<dbReference type="Pfam" id="PF12874">
    <property type="entry name" value="zf-met"/>
    <property type="match status" value="1"/>
</dbReference>
<dbReference type="InterPro" id="IPR036236">
    <property type="entry name" value="Znf_C2H2_sf"/>
</dbReference>